<organism evidence="1 2">
    <name type="scientific">Puccinia sorghi</name>
    <dbReference type="NCBI Taxonomy" id="27349"/>
    <lineage>
        <taxon>Eukaryota</taxon>
        <taxon>Fungi</taxon>
        <taxon>Dikarya</taxon>
        <taxon>Basidiomycota</taxon>
        <taxon>Pucciniomycotina</taxon>
        <taxon>Pucciniomycetes</taxon>
        <taxon>Pucciniales</taxon>
        <taxon>Pucciniaceae</taxon>
        <taxon>Puccinia</taxon>
    </lineage>
</organism>
<dbReference type="Proteomes" id="UP000037035">
    <property type="component" value="Unassembled WGS sequence"/>
</dbReference>
<dbReference type="EMBL" id="LAVV01009314">
    <property type="protein sequence ID" value="KNZ50797.1"/>
    <property type="molecule type" value="Genomic_DNA"/>
</dbReference>
<protein>
    <submittedName>
        <fullName evidence="1">Putative signal peptide protein</fullName>
    </submittedName>
</protein>
<accession>A0A0L6URD1</accession>
<dbReference type="VEuPathDB" id="FungiDB:VP01_4230g2"/>
<name>A0A0L6URD1_9BASI</name>
<dbReference type="AlphaFoldDB" id="A0A0L6URD1"/>
<proteinExistence type="predicted"/>
<keyword evidence="2" id="KW-1185">Reference proteome</keyword>
<reference evidence="1 2" key="1">
    <citation type="submission" date="2015-08" db="EMBL/GenBank/DDBJ databases">
        <title>Next Generation Sequencing and Analysis of the Genome of Puccinia sorghi L Schw, the Causal Agent of Maize Common Rust.</title>
        <authorList>
            <person name="Rochi L."/>
            <person name="Burguener G."/>
            <person name="Darino M."/>
            <person name="Turjanski A."/>
            <person name="Kreff E."/>
            <person name="Dieguez M.J."/>
            <person name="Sacco F."/>
        </authorList>
    </citation>
    <scope>NUCLEOTIDE SEQUENCE [LARGE SCALE GENOMIC DNA]</scope>
    <source>
        <strain evidence="1 2">RO10H11247</strain>
    </source>
</reference>
<evidence type="ECO:0000313" key="2">
    <source>
        <dbReference type="Proteomes" id="UP000037035"/>
    </source>
</evidence>
<evidence type="ECO:0000313" key="1">
    <source>
        <dbReference type="EMBL" id="KNZ50797.1"/>
    </source>
</evidence>
<comment type="caution">
    <text evidence="1">The sequence shown here is derived from an EMBL/GenBank/DDBJ whole genome shotgun (WGS) entry which is preliminary data.</text>
</comment>
<gene>
    <name evidence="1" type="ORF">VP01_4230g2</name>
</gene>
<sequence length="31" mass="3530">MSLFLTCIFLIHVDQSPCPQIDHLVSPFTLN</sequence>